<keyword evidence="2" id="KW-0812">Transmembrane</keyword>
<feature type="transmembrane region" description="Helical" evidence="2">
    <location>
        <begin position="31"/>
        <end position="51"/>
    </location>
</feature>
<keyword evidence="2" id="KW-0472">Membrane</keyword>
<evidence type="ECO:0000256" key="2">
    <source>
        <dbReference type="SAM" id="Phobius"/>
    </source>
</evidence>
<evidence type="ECO:0000313" key="3">
    <source>
        <dbReference type="EMBL" id="MBP2322329.1"/>
    </source>
</evidence>
<dbReference type="EMBL" id="JAGINW010000001">
    <property type="protein sequence ID" value="MBP2322329.1"/>
    <property type="molecule type" value="Genomic_DNA"/>
</dbReference>
<keyword evidence="4" id="KW-1185">Reference proteome</keyword>
<reference evidence="3 4" key="1">
    <citation type="submission" date="2021-03" db="EMBL/GenBank/DDBJ databases">
        <title>Sequencing the genomes of 1000 actinobacteria strains.</title>
        <authorList>
            <person name="Klenk H.-P."/>
        </authorList>
    </citation>
    <scope>NUCLEOTIDE SEQUENCE [LARGE SCALE GENOMIC DNA]</scope>
    <source>
        <strain evidence="3 4">DSM 46670</strain>
    </source>
</reference>
<dbReference type="RefSeq" id="WP_209637723.1">
    <property type="nucleotide sequence ID" value="NZ_JAGINW010000001.1"/>
</dbReference>
<dbReference type="Proteomes" id="UP001519332">
    <property type="component" value="Unassembled WGS sequence"/>
</dbReference>
<dbReference type="SUPFAM" id="SSF103473">
    <property type="entry name" value="MFS general substrate transporter"/>
    <property type="match status" value="1"/>
</dbReference>
<evidence type="ECO:0000256" key="1">
    <source>
        <dbReference type="SAM" id="MobiDB-lite"/>
    </source>
</evidence>
<sequence length="169" mass="18465">MSNPMFPEPMPPIGGPDNAGKPARPPVPREVNVSFAVWVLSMVLSSVLQIVDADVFVETYQKQMANQAPETQLSAGTLKGVYLFAVIAVGLVMLLFAWKMRSGRNWARILLTVLAVTSLLFQASSVGMSSVLGLVGVVITATGLVFMYMPASNAYFAEMRKQQLENRRR</sequence>
<feature type="compositionally biased region" description="Pro residues" evidence="1">
    <location>
        <begin position="1"/>
        <end position="14"/>
    </location>
</feature>
<organism evidence="3 4">
    <name type="scientific">Kibdelosporangium banguiense</name>
    <dbReference type="NCBI Taxonomy" id="1365924"/>
    <lineage>
        <taxon>Bacteria</taxon>
        <taxon>Bacillati</taxon>
        <taxon>Actinomycetota</taxon>
        <taxon>Actinomycetes</taxon>
        <taxon>Pseudonocardiales</taxon>
        <taxon>Pseudonocardiaceae</taxon>
        <taxon>Kibdelosporangium</taxon>
    </lineage>
</organism>
<dbReference type="InterPro" id="IPR036259">
    <property type="entry name" value="MFS_trans_sf"/>
</dbReference>
<feature type="transmembrane region" description="Helical" evidence="2">
    <location>
        <begin position="105"/>
        <end position="124"/>
    </location>
</feature>
<keyword evidence="2" id="KW-1133">Transmembrane helix</keyword>
<protein>
    <submittedName>
        <fullName evidence="3">NADH:ubiquinone oxidoreductase subunit 6 (Subunit J)</fullName>
    </submittedName>
</protein>
<evidence type="ECO:0000313" key="4">
    <source>
        <dbReference type="Proteomes" id="UP001519332"/>
    </source>
</evidence>
<name>A0ABS4TEA8_9PSEU</name>
<proteinExistence type="predicted"/>
<comment type="caution">
    <text evidence="3">The sequence shown here is derived from an EMBL/GenBank/DDBJ whole genome shotgun (WGS) entry which is preliminary data.</text>
</comment>
<feature type="transmembrane region" description="Helical" evidence="2">
    <location>
        <begin position="130"/>
        <end position="151"/>
    </location>
</feature>
<feature type="region of interest" description="Disordered" evidence="1">
    <location>
        <begin position="1"/>
        <end position="25"/>
    </location>
</feature>
<accession>A0ABS4TEA8</accession>
<feature type="transmembrane region" description="Helical" evidence="2">
    <location>
        <begin position="80"/>
        <end position="98"/>
    </location>
</feature>
<gene>
    <name evidence="3" type="ORF">JOF56_002714</name>
</gene>